<dbReference type="EMBL" id="CP014160">
    <property type="protein sequence ID" value="AMB93291.1"/>
    <property type="molecule type" value="Genomic_DNA"/>
</dbReference>
<name>A0A109RD18_9LACT</name>
<dbReference type="SUPFAM" id="SSF56349">
    <property type="entry name" value="DNA breaking-rejoining enzymes"/>
    <property type="match status" value="1"/>
</dbReference>
<dbReference type="Gene3D" id="1.10.443.10">
    <property type="entry name" value="Intergrase catalytic core"/>
    <property type="match status" value="1"/>
</dbReference>
<dbReference type="Gene3D" id="1.10.150.130">
    <property type="match status" value="1"/>
</dbReference>
<dbReference type="PANTHER" id="PTHR30629">
    <property type="entry name" value="PROPHAGE INTEGRASE"/>
    <property type="match status" value="1"/>
</dbReference>
<organism evidence="6 7">
    <name type="scientific">Aerococcus sanguinicola</name>
    <dbReference type="NCBI Taxonomy" id="119206"/>
    <lineage>
        <taxon>Bacteria</taxon>
        <taxon>Bacillati</taxon>
        <taxon>Bacillota</taxon>
        <taxon>Bacilli</taxon>
        <taxon>Lactobacillales</taxon>
        <taxon>Aerococcaceae</taxon>
        <taxon>Aerococcus</taxon>
    </lineage>
</organism>
<dbReference type="Proteomes" id="UP000069912">
    <property type="component" value="Chromosome"/>
</dbReference>
<dbReference type="InterPro" id="IPR010998">
    <property type="entry name" value="Integrase_recombinase_N"/>
</dbReference>
<evidence type="ECO:0000256" key="4">
    <source>
        <dbReference type="ARBA" id="ARBA00023172"/>
    </source>
</evidence>
<evidence type="ECO:0000259" key="5">
    <source>
        <dbReference type="PROSITE" id="PS51898"/>
    </source>
</evidence>
<dbReference type="InterPro" id="IPR050808">
    <property type="entry name" value="Phage_Integrase"/>
</dbReference>
<dbReference type="AlphaFoldDB" id="A0A109RD18"/>
<gene>
    <name evidence="6" type="ORF">AWM72_00145</name>
</gene>
<sequence length="386" mass="45599">MNIYKYTLKNGQEKYGIKEYLGLDELTGKQVNYFKKGFDSEEEAKLAYQRANVQFEDGQYKVKTGSYTFEEVYHMWLDYYKMTVQSSTLKRTKQIFRDHLLPILGKQKINKIHHVTLQKLVNNLSQKVDSYQKIFGYAKRIFTWAFKKGIIHENTAEKVDVPTKLASFDDEDSYVFYTKTELQQVLNTLEKYAPKKWYAFFRTLAYTGMRRGEIMALKWEDINFNQRTINIYKSIAVGDGNKRYIAPPKTKHGKRKIAIDDITLHALKRWRTEQAQILLENGLALNDQWFIFSKQDENEPISLSKPWTFYDKFCKRHGLRFIKIHGFRHTHCTLLFDAGVPLQDVRDRLGHSSIKITVDIYNHVTDQQRDKTLNSFVEFMDQPSNL</sequence>
<keyword evidence="2" id="KW-0229">DNA integration</keyword>
<keyword evidence="7" id="KW-1185">Reference proteome</keyword>
<reference evidence="7" key="2">
    <citation type="submission" date="2016-01" db="EMBL/GenBank/DDBJ databases">
        <title>Six Aerococcus type strain genome sequencing and assembly using PacBio and Illumina Hiseq.</title>
        <authorList>
            <person name="Carkaci D."/>
            <person name="Dargis R."/>
            <person name="Nielsen X.C."/>
            <person name="Skovgaard O."/>
            <person name="Fuursted K."/>
            <person name="Christensen J.J."/>
        </authorList>
    </citation>
    <scope>NUCLEOTIDE SEQUENCE [LARGE SCALE GENOMIC DNA]</scope>
    <source>
        <strain evidence="7">CCUG43001</strain>
    </source>
</reference>
<comment type="similarity">
    <text evidence="1">Belongs to the 'phage' integrase family.</text>
</comment>
<dbReference type="InterPro" id="IPR011010">
    <property type="entry name" value="DNA_brk_join_enz"/>
</dbReference>
<evidence type="ECO:0000256" key="3">
    <source>
        <dbReference type="ARBA" id="ARBA00023125"/>
    </source>
</evidence>
<evidence type="ECO:0000313" key="6">
    <source>
        <dbReference type="EMBL" id="AMB93291.1"/>
    </source>
</evidence>
<accession>A0A109RD18</accession>
<keyword evidence="3" id="KW-0238">DNA-binding</keyword>
<dbReference type="RefSeq" id="WP_067971434.1">
    <property type="nucleotide sequence ID" value="NZ_CAJHKM010000003.1"/>
</dbReference>
<dbReference type="CDD" id="cd01189">
    <property type="entry name" value="INT_ICEBs1_C_like"/>
    <property type="match status" value="1"/>
</dbReference>
<proteinExistence type="inferred from homology"/>
<dbReference type="GO" id="GO:0015074">
    <property type="term" value="P:DNA integration"/>
    <property type="evidence" value="ECO:0007669"/>
    <property type="project" value="UniProtKB-KW"/>
</dbReference>
<dbReference type="KEGG" id="asan:AWM72_00145"/>
<dbReference type="InterPro" id="IPR004107">
    <property type="entry name" value="Integrase_SAM-like_N"/>
</dbReference>
<dbReference type="InterPro" id="IPR002104">
    <property type="entry name" value="Integrase_catalytic"/>
</dbReference>
<dbReference type="PANTHER" id="PTHR30629:SF2">
    <property type="entry name" value="PROPHAGE INTEGRASE INTS-RELATED"/>
    <property type="match status" value="1"/>
</dbReference>
<dbReference type="InterPro" id="IPR013762">
    <property type="entry name" value="Integrase-like_cat_sf"/>
</dbReference>
<dbReference type="GeneID" id="92902483"/>
<dbReference type="GO" id="GO:0006310">
    <property type="term" value="P:DNA recombination"/>
    <property type="evidence" value="ECO:0007669"/>
    <property type="project" value="UniProtKB-KW"/>
</dbReference>
<evidence type="ECO:0000313" key="7">
    <source>
        <dbReference type="Proteomes" id="UP000069912"/>
    </source>
</evidence>
<dbReference type="GO" id="GO:0003677">
    <property type="term" value="F:DNA binding"/>
    <property type="evidence" value="ECO:0007669"/>
    <property type="project" value="UniProtKB-KW"/>
</dbReference>
<dbReference type="Pfam" id="PF00589">
    <property type="entry name" value="Phage_integrase"/>
    <property type="match status" value="1"/>
</dbReference>
<dbReference type="PROSITE" id="PS51898">
    <property type="entry name" value="TYR_RECOMBINASE"/>
    <property type="match status" value="1"/>
</dbReference>
<evidence type="ECO:0000256" key="2">
    <source>
        <dbReference type="ARBA" id="ARBA00022908"/>
    </source>
</evidence>
<evidence type="ECO:0000256" key="1">
    <source>
        <dbReference type="ARBA" id="ARBA00008857"/>
    </source>
</evidence>
<reference evidence="6 7" key="1">
    <citation type="journal article" date="2016" name="Genome Announc.">
        <title>Complete Genome Sequences of Aerococcus christensenii CCUG 28831T, Aerococcus sanguinicola CCUG 43001T, Aerococcus urinae CCUG 36881T, Aerococcus urinaeequi CCUG 28094T, Aerococcus urinaehominis CCUG 42038 BT, and Aerococcus viridans CCUG 4311T.</title>
        <authorList>
            <person name="Carkaci D."/>
            <person name="Dargis R."/>
            <person name="Nielsen X.C."/>
            <person name="Skovgaard O."/>
            <person name="Fuursted K."/>
            <person name="Christensen J.J."/>
        </authorList>
    </citation>
    <scope>NUCLEOTIDE SEQUENCE [LARGE SCALE GENOMIC DNA]</scope>
    <source>
        <strain evidence="6 7">CCUG43001</strain>
    </source>
</reference>
<keyword evidence="4" id="KW-0233">DNA recombination</keyword>
<dbReference type="Pfam" id="PF14659">
    <property type="entry name" value="Phage_int_SAM_3"/>
    <property type="match status" value="1"/>
</dbReference>
<protein>
    <recommendedName>
        <fullName evidence="5">Tyr recombinase domain-containing protein</fullName>
    </recommendedName>
</protein>
<feature type="domain" description="Tyr recombinase" evidence="5">
    <location>
        <begin position="172"/>
        <end position="374"/>
    </location>
</feature>